<dbReference type="EMBL" id="MK072401">
    <property type="protein sequence ID" value="AYV84178.1"/>
    <property type="molecule type" value="Genomic_DNA"/>
</dbReference>
<feature type="compositionally biased region" description="Basic and acidic residues" evidence="2">
    <location>
        <begin position="39"/>
        <end position="49"/>
    </location>
</feature>
<feature type="coiled-coil region" evidence="1">
    <location>
        <begin position="405"/>
        <end position="439"/>
    </location>
</feature>
<feature type="compositionally biased region" description="Basic and acidic residues" evidence="2">
    <location>
        <begin position="58"/>
        <end position="77"/>
    </location>
</feature>
<evidence type="ECO:0000256" key="2">
    <source>
        <dbReference type="SAM" id="MobiDB-lite"/>
    </source>
</evidence>
<dbReference type="Pfam" id="PF19071">
    <property type="entry name" value="DUF5767"/>
    <property type="match status" value="1"/>
</dbReference>
<sequence length="574" mass="65102">MPGKYDDQQHLIEDNLNKAYGGGGGATTDMLPELLAESTKLKPEEDRVFFKGGQGDASMRDREKERDRDRERERERPASNIPIKTSLNRDDSPRGGKSYDRDDLYDDVRRERDSGGDDRVGEDITPKDERLTEEELMLQKLEMLRKLGELAQAGVTISQNYTLKSDLKMMKYEWELHRSIRAKQNAINWMSSMSLNAIYGIEMLNDRYNPFDLKLTGWSEQMNADVDSYYDVFGELYDKYSHPTKGMAPELKLLLMLSGSALKFHLSNSILNSSPNLNDALDKDPELRSRLRREATIGKMKEDSIKQSVALNNKMSKEHALAAQKAADLKMIKEKEMEYINAQKVMEEKKAQMEQLRKGFRDMTPTGGVSEGPVLERPVVSQELNSILNDREKVNASLSVQQGQLQMQQQQLKQEVMRRKELEEQVVRMQVEMGQMKKGGEYYKEKIHRLSELEKLGSSDNRSARSTKSGFSQSVVSINPDIDTIFRTKKEAMEDLAKDKEREKEKKKLAKQAEMSERIVSIGTVDDVNNDDGTFISLGSKRSNKSGGSKEGAKGVKNVGGVTAAKKKNKGINI</sequence>
<reference evidence="3" key="1">
    <citation type="submission" date="2018-10" db="EMBL/GenBank/DDBJ databases">
        <title>Hidden diversity of soil giant viruses.</title>
        <authorList>
            <person name="Schulz F."/>
            <person name="Alteio L."/>
            <person name="Goudeau D."/>
            <person name="Ryan E.M."/>
            <person name="Malmstrom R.R."/>
            <person name="Blanchard J."/>
            <person name="Woyke T."/>
        </authorList>
    </citation>
    <scope>NUCLEOTIDE SEQUENCE</scope>
    <source>
        <strain evidence="3">HYV1</strain>
    </source>
</reference>
<proteinExistence type="predicted"/>
<protein>
    <submittedName>
        <fullName evidence="3">Uncharacterized protein</fullName>
    </submittedName>
</protein>
<feature type="coiled-coil region" evidence="1">
    <location>
        <begin position="332"/>
        <end position="359"/>
    </location>
</feature>
<name>A0A3G5AAA5_9VIRU</name>
<feature type="region of interest" description="Disordered" evidence="2">
    <location>
        <begin position="1"/>
        <end position="128"/>
    </location>
</feature>
<gene>
    <name evidence="3" type="ORF">Hyperionvirus19_2</name>
</gene>
<accession>A0A3G5AAA5</accession>
<feature type="region of interest" description="Disordered" evidence="2">
    <location>
        <begin position="526"/>
        <end position="556"/>
    </location>
</feature>
<keyword evidence="1" id="KW-0175">Coiled coil</keyword>
<dbReference type="InterPro" id="IPR043910">
    <property type="entry name" value="DUF5767"/>
</dbReference>
<evidence type="ECO:0000313" key="3">
    <source>
        <dbReference type="EMBL" id="AYV84178.1"/>
    </source>
</evidence>
<feature type="coiled-coil region" evidence="1">
    <location>
        <begin position="486"/>
        <end position="513"/>
    </location>
</feature>
<evidence type="ECO:0000256" key="1">
    <source>
        <dbReference type="SAM" id="Coils"/>
    </source>
</evidence>
<organism evidence="3">
    <name type="scientific">Hyperionvirus sp</name>
    <dbReference type="NCBI Taxonomy" id="2487770"/>
    <lineage>
        <taxon>Viruses</taxon>
        <taxon>Varidnaviria</taxon>
        <taxon>Bamfordvirae</taxon>
        <taxon>Nucleocytoviricota</taxon>
        <taxon>Megaviricetes</taxon>
        <taxon>Imitervirales</taxon>
        <taxon>Mimiviridae</taxon>
        <taxon>Klosneuvirinae</taxon>
    </lineage>
</organism>
<feature type="compositionally biased region" description="Low complexity" evidence="2">
    <location>
        <begin position="537"/>
        <end position="547"/>
    </location>
</feature>
<feature type="compositionally biased region" description="Basic and acidic residues" evidence="2">
    <location>
        <begin position="87"/>
        <end position="128"/>
    </location>
</feature>
<feature type="compositionally biased region" description="Basic and acidic residues" evidence="2">
    <location>
        <begin position="1"/>
        <end position="16"/>
    </location>
</feature>